<gene>
    <name evidence="1" type="ORF">SAMN05216216_13619</name>
</gene>
<dbReference type="AlphaFoldDB" id="A0A1G9IQU8"/>
<name>A0A1G9IQU8_9BACL</name>
<evidence type="ECO:0000313" key="1">
    <source>
        <dbReference type="EMBL" id="SDL27537.1"/>
    </source>
</evidence>
<dbReference type="EMBL" id="FNFY01000036">
    <property type="protein sequence ID" value="SDL27537.1"/>
    <property type="molecule type" value="Genomic_DNA"/>
</dbReference>
<keyword evidence="2" id="KW-1185">Reference proteome</keyword>
<dbReference type="STRING" id="576118.SAMN05216216_13619"/>
<proteinExistence type="predicted"/>
<organism evidence="1 2">
    <name type="scientific">Lacicoccus qingdaonensis</name>
    <dbReference type="NCBI Taxonomy" id="576118"/>
    <lineage>
        <taxon>Bacteria</taxon>
        <taxon>Bacillati</taxon>
        <taxon>Bacillota</taxon>
        <taxon>Bacilli</taxon>
        <taxon>Bacillales</taxon>
        <taxon>Salinicoccaceae</taxon>
        <taxon>Lacicoccus</taxon>
    </lineage>
</organism>
<protein>
    <submittedName>
        <fullName evidence="1">Uncharacterized protein</fullName>
    </submittedName>
</protein>
<dbReference type="Proteomes" id="UP000199008">
    <property type="component" value="Unassembled WGS sequence"/>
</dbReference>
<evidence type="ECO:0000313" key="2">
    <source>
        <dbReference type="Proteomes" id="UP000199008"/>
    </source>
</evidence>
<reference evidence="2" key="1">
    <citation type="submission" date="2016-10" db="EMBL/GenBank/DDBJ databases">
        <authorList>
            <person name="Varghese N."/>
            <person name="Submissions S."/>
        </authorList>
    </citation>
    <scope>NUCLEOTIDE SEQUENCE [LARGE SCALE GENOMIC DNA]</scope>
    <source>
        <strain evidence="2">CGMCC 1.8895</strain>
    </source>
</reference>
<accession>A0A1G9IQU8</accession>
<sequence length="72" mass="8113">MMTQKMITIYNVGGDSTEIVQPEAVEHLIGIFSKPIDEANFIHVPLEHGRTLLLNPNLITSISIQEIENRQN</sequence>